<feature type="binding site" evidence="9">
    <location>
        <position position="146"/>
    </location>
    <ligand>
        <name>Zn(2+)</name>
        <dbReference type="ChEBI" id="CHEBI:29105"/>
        <label>1</label>
    </ligand>
</feature>
<dbReference type="PIRSF" id="PIRSF037215">
    <property type="entry name" value="Peptidase_M20B"/>
    <property type="match status" value="1"/>
</dbReference>
<feature type="binding site" evidence="9">
    <location>
        <position position="203"/>
    </location>
    <ligand>
        <name>Zn(2+)</name>
        <dbReference type="ChEBI" id="CHEBI:29105"/>
        <label>1</label>
    </ligand>
</feature>
<dbReference type="PANTHER" id="PTHR42994">
    <property type="entry name" value="PEPTIDASE T"/>
    <property type="match status" value="1"/>
</dbReference>
<dbReference type="InterPro" id="IPR010161">
    <property type="entry name" value="Peptidase_M20B"/>
</dbReference>
<protein>
    <recommendedName>
        <fullName evidence="7">Peptidase T</fullName>
        <ecNumber evidence="7">3.4.11.4</ecNumber>
    </recommendedName>
</protein>
<dbReference type="NCBIfam" id="TIGR01882">
    <property type="entry name" value="peptidase-T"/>
    <property type="match status" value="1"/>
</dbReference>
<dbReference type="Gene3D" id="3.30.70.360">
    <property type="match status" value="1"/>
</dbReference>
<keyword evidence="5 9" id="KW-0862">Zinc</keyword>
<feature type="binding site" evidence="9">
    <location>
        <position position="146"/>
    </location>
    <ligand>
        <name>Zn(2+)</name>
        <dbReference type="ChEBI" id="CHEBI:29105"/>
        <label>2</label>
    </ligand>
</feature>
<dbReference type="InterPro" id="IPR001261">
    <property type="entry name" value="ArgE/DapE_CS"/>
</dbReference>
<evidence type="ECO:0000256" key="9">
    <source>
        <dbReference type="PIRSR" id="PIRSR037215-2"/>
    </source>
</evidence>
<feature type="active site" evidence="8">
    <location>
        <position position="85"/>
    </location>
</feature>
<proteinExistence type="inferred from homology"/>
<feature type="domain" description="Peptidase M20 dimerisation" evidence="10">
    <location>
        <begin position="214"/>
        <end position="306"/>
    </location>
</feature>
<dbReference type="SUPFAM" id="SSF55031">
    <property type="entry name" value="Bacterial exopeptidase dimerisation domain"/>
    <property type="match status" value="1"/>
</dbReference>
<evidence type="ECO:0000256" key="3">
    <source>
        <dbReference type="ARBA" id="ARBA00022723"/>
    </source>
</evidence>
<evidence type="ECO:0000256" key="8">
    <source>
        <dbReference type="PIRSR" id="PIRSR037215-1"/>
    </source>
</evidence>
<evidence type="ECO:0000256" key="5">
    <source>
        <dbReference type="ARBA" id="ARBA00022833"/>
    </source>
</evidence>
<dbReference type="GO" id="GO:0005829">
    <property type="term" value="C:cytosol"/>
    <property type="evidence" value="ECO:0007669"/>
    <property type="project" value="TreeGrafter"/>
</dbReference>
<comment type="similarity">
    <text evidence="1">Belongs to the peptidase M20B family.</text>
</comment>
<organism evidence="11 12">
    <name type="scientific">Chitinophaga terrae</name>
    <name type="common">ex Kim and Jung 2007</name>
    <dbReference type="NCBI Taxonomy" id="408074"/>
    <lineage>
        <taxon>Bacteria</taxon>
        <taxon>Pseudomonadati</taxon>
        <taxon>Bacteroidota</taxon>
        <taxon>Chitinophagia</taxon>
        <taxon>Chitinophagales</taxon>
        <taxon>Chitinophagaceae</taxon>
        <taxon>Chitinophaga</taxon>
    </lineage>
</organism>
<keyword evidence="4" id="KW-0378">Hydrolase</keyword>
<dbReference type="PANTHER" id="PTHR42994:SF1">
    <property type="entry name" value="PEPTIDASE T"/>
    <property type="match status" value="1"/>
</dbReference>
<dbReference type="Proteomes" id="UP000199656">
    <property type="component" value="Unassembled WGS sequence"/>
</dbReference>
<evidence type="ECO:0000256" key="6">
    <source>
        <dbReference type="ARBA" id="ARBA00023049"/>
    </source>
</evidence>
<dbReference type="OrthoDB" id="9804934at2"/>
<dbReference type="InterPro" id="IPR011650">
    <property type="entry name" value="Peptidase_M20_dimer"/>
</dbReference>
<dbReference type="GO" id="GO:0006518">
    <property type="term" value="P:peptide metabolic process"/>
    <property type="evidence" value="ECO:0007669"/>
    <property type="project" value="InterPro"/>
</dbReference>
<feature type="binding site" evidence="9">
    <location>
        <position position="386"/>
    </location>
    <ligand>
        <name>Zn(2+)</name>
        <dbReference type="ChEBI" id="CHEBI:29105"/>
        <label>2</label>
    </ligand>
</feature>
<dbReference type="EMBL" id="FNRL01000009">
    <property type="protein sequence ID" value="SEA53523.1"/>
    <property type="molecule type" value="Genomic_DNA"/>
</dbReference>
<feature type="active site" description="Proton acceptor" evidence="8">
    <location>
        <position position="180"/>
    </location>
</feature>
<accession>A0A1H4BZN3</accession>
<dbReference type="Pfam" id="PF01546">
    <property type="entry name" value="Peptidase_M20"/>
    <property type="match status" value="1"/>
</dbReference>
<gene>
    <name evidence="11" type="ORF">SAMN05660909_02351</name>
</gene>
<dbReference type="GO" id="GO:0006508">
    <property type="term" value="P:proteolysis"/>
    <property type="evidence" value="ECO:0007669"/>
    <property type="project" value="UniProtKB-UniRule"/>
</dbReference>
<dbReference type="InterPro" id="IPR002933">
    <property type="entry name" value="Peptidase_M20"/>
</dbReference>
<keyword evidence="11" id="KW-0031">Aminopeptidase</keyword>
<evidence type="ECO:0000256" key="4">
    <source>
        <dbReference type="ARBA" id="ARBA00022801"/>
    </source>
</evidence>
<dbReference type="PROSITE" id="PS00759">
    <property type="entry name" value="ARGE_DAPE_CPG2_2"/>
    <property type="match status" value="1"/>
</dbReference>
<dbReference type="NCBIfam" id="NF009920">
    <property type="entry name" value="PRK13381.1"/>
    <property type="match status" value="1"/>
</dbReference>
<name>A0A1H4BZN3_9BACT</name>
<dbReference type="AlphaFoldDB" id="A0A1H4BZN3"/>
<dbReference type="CDD" id="cd03892">
    <property type="entry name" value="M20_peptT"/>
    <property type="match status" value="1"/>
</dbReference>
<evidence type="ECO:0000313" key="11">
    <source>
        <dbReference type="EMBL" id="SEA53523.1"/>
    </source>
</evidence>
<keyword evidence="12" id="KW-1185">Reference proteome</keyword>
<evidence type="ECO:0000259" key="10">
    <source>
        <dbReference type="Pfam" id="PF07687"/>
    </source>
</evidence>
<dbReference type="GO" id="GO:0045148">
    <property type="term" value="F:tripeptide aminopeptidase activity"/>
    <property type="evidence" value="ECO:0007669"/>
    <property type="project" value="UniProtKB-UniRule"/>
</dbReference>
<keyword evidence="2" id="KW-0645">Protease</keyword>
<dbReference type="Gene3D" id="3.40.630.10">
    <property type="entry name" value="Zn peptidases"/>
    <property type="match status" value="1"/>
</dbReference>
<dbReference type="InterPro" id="IPR036264">
    <property type="entry name" value="Bact_exopeptidase_dim_dom"/>
</dbReference>
<dbReference type="NCBIfam" id="NF003976">
    <property type="entry name" value="PRK05469.1"/>
    <property type="match status" value="1"/>
</dbReference>
<dbReference type="SUPFAM" id="SSF53187">
    <property type="entry name" value="Zn-dependent exopeptidases"/>
    <property type="match status" value="1"/>
</dbReference>
<keyword evidence="6" id="KW-0482">Metalloprotease</keyword>
<dbReference type="RefSeq" id="WP_089761790.1">
    <property type="nucleotide sequence ID" value="NZ_BKAT01000035.1"/>
</dbReference>
<dbReference type="GO" id="GO:0008237">
    <property type="term" value="F:metallopeptidase activity"/>
    <property type="evidence" value="ECO:0007669"/>
    <property type="project" value="UniProtKB-KW"/>
</dbReference>
<evidence type="ECO:0000313" key="12">
    <source>
        <dbReference type="Proteomes" id="UP000199656"/>
    </source>
</evidence>
<comment type="cofactor">
    <cofactor evidence="9">
        <name>Zn(2+)</name>
        <dbReference type="ChEBI" id="CHEBI:29105"/>
    </cofactor>
    <text evidence="9">Binds 2 Zn(2+) ions per subunit.</text>
</comment>
<feature type="binding site" evidence="9">
    <location>
        <position position="181"/>
    </location>
    <ligand>
        <name>Zn(2+)</name>
        <dbReference type="ChEBI" id="CHEBI:29105"/>
        <label>2</label>
    </ligand>
</feature>
<sequence length="417" mass="45899">MFTNYDYTVVERFMRYVQIDTQSDPLSNTFPSTEKQKDLSRLLVKELKEMGITDAELDEYGYVYATIPANTDKKVPVICFCSHVDTSSDSSGTGVKPIIHKGYEGGDISLPDDENIVISPKEHPYLLEKKGDDIITASGTTLLGADDKAGVAEIMDAAHYLMTHPEVKHGAIRILFTPDEEIGRGVDKVDMKKLAADFGYTMDGGEAGSLEDENFSADGAKITVYGVSAHPGSAKNKLVSAIKVAAAIVDALPKDSLSPETTEDREGFVHPVRIQGVAEKAEIDFIIRDFDTNALEAHENFLRTTMDRVVARFPGARATLKVNSQYRNMKEVLVNHPEVTAYAAEAIKRAGLQPLRMSIRGGTDGSRLSFMGLPCPNIFTGEMALHGKHEYVSIQDMQKAVQTIVYLAQVWEEKSRQ</sequence>
<evidence type="ECO:0000256" key="2">
    <source>
        <dbReference type="ARBA" id="ARBA00022670"/>
    </source>
</evidence>
<dbReference type="GO" id="GO:0008270">
    <property type="term" value="F:zinc ion binding"/>
    <property type="evidence" value="ECO:0007669"/>
    <property type="project" value="InterPro"/>
</dbReference>
<reference evidence="12" key="1">
    <citation type="submission" date="2016-10" db="EMBL/GenBank/DDBJ databases">
        <authorList>
            <person name="Varghese N."/>
            <person name="Submissions S."/>
        </authorList>
    </citation>
    <scope>NUCLEOTIDE SEQUENCE [LARGE SCALE GENOMIC DNA]</scope>
    <source>
        <strain evidence="12">DSM 23920</strain>
    </source>
</reference>
<dbReference type="EC" id="3.4.11.4" evidence="7"/>
<keyword evidence="3 9" id="KW-0479">Metal-binding</keyword>
<evidence type="ECO:0000256" key="1">
    <source>
        <dbReference type="ARBA" id="ARBA00009692"/>
    </source>
</evidence>
<feature type="binding site" evidence="9">
    <location>
        <position position="83"/>
    </location>
    <ligand>
        <name>Zn(2+)</name>
        <dbReference type="ChEBI" id="CHEBI:29105"/>
        <label>1</label>
    </ligand>
</feature>
<dbReference type="STRING" id="408074.SAMN05660909_02351"/>
<evidence type="ECO:0000256" key="7">
    <source>
        <dbReference type="NCBIfam" id="TIGR01882"/>
    </source>
</evidence>
<dbReference type="Pfam" id="PF07687">
    <property type="entry name" value="M20_dimer"/>
    <property type="match status" value="1"/>
</dbReference>